<dbReference type="Pfam" id="PF10087">
    <property type="entry name" value="DUF2325"/>
    <property type="match status" value="1"/>
</dbReference>
<evidence type="ECO:0000256" key="1">
    <source>
        <dbReference type="ARBA" id="ARBA00007189"/>
    </source>
</evidence>
<comment type="similarity">
    <text evidence="1">Belongs to the UPF0751 family.</text>
</comment>
<protein>
    <submittedName>
        <fullName evidence="2">DUF2325 domain-containing protein</fullName>
    </submittedName>
</protein>
<dbReference type="EMBL" id="JAHLFT010000034">
    <property type="protein sequence ID" value="MBU3828082.1"/>
    <property type="molecule type" value="Genomic_DNA"/>
</dbReference>
<reference evidence="2" key="1">
    <citation type="journal article" date="2021" name="PeerJ">
        <title>Extensive microbial diversity within the chicken gut microbiome revealed by metagenomics and culture.</title>
        <authorList>
            <person name="Gilroy R."/>
            <person name="Ravi A."/>
            <person name="Getino M."/>
            <person name="Pursley I."/>
            <person name="Horton D.L."/>
            <person name="Alikhan N.F."/>
            <person name="Baker D."/>
            <person name="Gharbi K."/>
            <person name="Hall N."/>
            <person name="Watson M."/>
            <person name="Adriaenssens E.M."/>
            <person name="Foster-Nyarko E."/>
            <person name="Jarju S."/>
            <person name="Secka A."/>
            <person name="Antonio M."/>
            <person name="Oren A."/>
            <person name="Chaudhuri R.R."/>
            <person name="La Ragione R."/>
            <person name="Hildebrand F."/>
            <person name="Pallen M.J."/>
        </authorList>
    </citation>
    <scope>NUCLEOTIDE SEQUENCE</scope>
    <source>
        <strain evidence="2">F6-686</strain>
    </source>
</reference>
<accession>A0A9E2KRC0</accession>
<sequence length="446" mass="50133">MLDYRNNIKRILQNTQADDQSLENSLNAIKAIIAMADNGKKSAKTNVNKISKPSNGNLANKNHFKNFFIAISKLIENPGDKQAKSSSLKALHKLSFIPGFGKDLGKEIGQLDQAIQASTETADSVNAKTFKEAVKVKKIKRDYRKGKRYTVIRLLSGADLINQNDEVAFSVNEAQAHSLNLKSGDVVEALPAAGSLDNQAEIIRVVGYKKLRQRDYDPIEDFKYAVVQGEQGRLAISRNINGQKLRIRGKNIVLPVDPSYYQGDSVHLEDGSIVDLAWYTGDIRLKKDPAKAIKIRWIYQVDQPKKNKRIKKDKKKQTQIEKIANLDLDLHYQRVGIAIGDNQNEQILEEIVARYNGIPFAIDAFEGKKKVIEKQIKDLDIVILVTAYAAHDSTWNIREFASKYNVNFAVSSSKGYQSFERALYRAANGLPSYEGTQSIEYQTKDK</sequence>
<dbReference type="InterPro" id="IPR016772">
    <property type="entry name" value="UCP020408"/>
</dbReference>
<comment type="caution">
    <text evidence="2">The sequence shown here is derived from an EMBL/GenBank/DDBJ whole genome shotgun (WGS) entry which is preliminary data.</text>
</comment>
<gene>
    <name evidence="2" type="ORF">H9806_02870</name>
</gene>
<name>A0A9E2KRC0_9LACO</name>
<evidence type="ECO:0000313" key="3">
    <source>
        <dbReference type="Proteomes" id="UP000823844"/>
    </source>
</evidence>
<evidence type="ECO:0000313" key="2">
    <source>
        <dbReference type="EMBL" id="MBU3828082.1"/>
    </source>
</evidence>
<proteinExistence type="inferred from homology"/>
<dbReference type="AlphaFoldDB" id="A0A9E2KRC0"/>
<organism evidence="2 3">
    <name type="scientific">Candidatus Lactobacillus pullistercoris</name>
    <dbReference type="NCBI Taxonomy" id="2838636"/>
    <lineage>
        <taxon>Bacteria</taxon>
        <taxon>Bacillati</taxon>
        <taxon>Bacillota</taxon>
        <taxon>Bacilli</taxon>
        <taxon>Lactobacillales</taxon>
        <taxon>Lactobacillaceae</taxon>
        <taxon>Lactobacillus</taxon>
    </lineage>
</organism>
<reference evidence="2" key="2">
    <citation type="submission" date="2021-04" db="EMBL/GenBank/DDBJ databases">
        <authorList>
            <person name="Gilroy R."/>
        </authorList>
    </citation>
    <scope>NUCLEOTIDE SEQUENCE</scope>
    <source>
        <strain evidence="2">F6-686</strain>
    </source>
</reference>
<dbReference type="Proteomes" id="UP000823844">
    <property type="component" value="Unassembled WGS sequence"/>
</dbReference>